<dbReference type="EMBL" id="FTMF01000014">
    <property type="protein sequence ID" value="SIR17807.1"/>
    <property type="molecule type" value="Genomic_DNA"/>
</dbReference>
<dbReference type="GeneID" id="303673927"/>
<proteinExistence type="predicted"/>
<evidence type="ECO:0000313" key="3">
    <source>
        <dbReference type="Proteomes" id="UP000185725"/>
    </source>
</evidence>
<dbReference type="Proteomes" id="UP000185725">
    <property type="component" value="Unassembled WGS sequence"/>
</dbReference>
<sequence>MKKLYILLLSFGYISIFSQSKIIVKSSVDNAVIPNASVFCNEKFVGKTDISGILNFKTKCKKVEVSAKGYFEDDVVVDKVMEVFLTKADPKTQNIQTVILEDKSDPRALEILRKINDNYKQNSPLSLDSYSFKSYEKISLDFDEDSIKAYNAYVANRIDSLKSLPQQPMKAQEKKDSLESVNLMKLVGKSKMFLWERASQSLYSQKYGEKTNILDNKIAGLKEPIYELMAFRSNRNVIPKEIKEENRNLYRFFLTDSIEIDGRENYVIRFRQVDYKAAANKRKFNGYLYVDKETYALKKIESNSKIKNEGSITSIWKPIENKWFLVKENYKIKMGSTSFDTDDTSDKKKSKAEKEEDKNTRKKFGSYAYATADYFDFKTPIEENPKDFKGYTIDVKNSDGKLIDQYRTENLTDREATTYTKIDSLSSKYKLDQKAKALTGLLKGKIRVGIVDFDLARIIGYNKYEHFRFGAGAKLNEKFNKYISPDAYFAYGIYDKDFKYGAGVDVRTTLEKNSFFRVEYFNDVMAAGRFSENLWNFRMKIMNSGVALNNGVFYGYEGFKVSYENDITNGLTVNVSAKKTQEESKFAYNFKGLGNQFDITSSTITLKYSPNSKNIMTPTGKYTYEQNLPELYLNYEQGFKTLDGDFNFSRFDALFVHNFKTKLGVTGIRAYGGIITGDAPIWKNFTMNGLGNGHGRLNFNLTSYLGFATMEGGKYYNDKFVGAYLTHRLPWYFKSFGKNVSSFDFIYRGTIGDMKNKEFHQFEFQKLDHLYNELGLEWNNFLSSQFNLGFFYRVGHYNTTKFKDNFAIQFKLKLLGF</sequence>
<dbReference type="AlphaFoldDB" id="A0A381FCZ1"/>
<evidence type="ECO:0000313" key="2">
    <source>
        <dbReference type="EMBL" id="SUX44421.1"/>
    </source>
</evidence>
<dbReference type="RefSeq" id="WP_076562159.1">
    <property type="nucleotide sequence ID" value="NZ_CP033929.1"/>
</dbReference>
<dbReference type="EMBL" id="UFVS01000001">
    <property type="protein sequence ID" value="SUX44421.1"/>
    <property type="molecule type" value="Genomic_DNA"/>
</dbReference>
<protein>
    <recommendedName>
        <fullName evidence="5">Carboxypeptidase-like regulatory domain-containing protein</fullName>
    </recommendedName>
</protein>
<organism evidence="2 4">
    <name type="scientific">Chryseobacterium indoltheticum</name>
    <dbReference type="NCBI Taxonomy" id="254"/>
    <lineage>
        <taxon>Bacteria</taxon>
        <taxon>Pseudomonadati</taxon>
        <taxon>Bacteroidota</taxon>
        <taxon>Flavobacteriia</taxon>
        <taxon>Flavobacteriales</taxon>
        <taxon>Weeksellaceae</taxon>
        <taxon>Chryseobacterium group</taxon>
        <taxon>Chryseobacterium</taxon>
    </lineage>
</organism>
<evidence type="ECO:0000313" key="1">
    <source>
        <dbReference type="EMBL" id="SIR17807.1"/>
    </source>
</evidence>
<name>A0A381FCZ1_9FLAO</name>
<dbReference type="Proteomes" id="UP000255231">
    <property type="component" value="Unassembled WGS sequence"/>
</dbReference>
<dbReference type="KEGG" id="cil:EG358_09475"/>
<dbReference type="OrthoDB" id="604691at2"/>
<reference evidence="1 3" key="1">
    <citation type="submission" date="2017-01" db="EMBL/GenBank/DDBJ databases">
        <authorList>
            <person name="Varghese N."/>
            <person name="Submissions S."/>
        </authorList>
    </citation>
    <scope>NUCLEOTIDE SEQUENCE [LARGE SCALE GENOMIC DNA]</scope>
    <source>
        <strain evidence="1 3">ATCC 27950</strain>
    </source>
</reference>
<gene>
    <name evidence="2" type="ORF">NCTC13560_02516</name>
    <name evidence="1" type="ORF">SAMN05421682_1144</name>
</gene>
<evidence type="ECO:0008006" key="5">
    <source>
        <dbReference type="Google" id="ProtNLM"/>
    </source>
</evidence>
<accession>A0A381FCZ1</accession>
<reference evidence="2 4" key="2">
    <citation type="submission" date="2018-06" db="EMBL/GenBank/DDBJ databases">
        <authorList>
            <consortium name="Pathogen Informatics"/>
            <person name="Doyle S."/>
        </authorList>
    </citation>
    <scope>NUCLEOTIDE SEQUENCE [LARGE SCALE GENOMIC DNA]</scope>
    <source>
        <strain evidence="2 4">NCTC13560</strain>
    </source>
</reference>
<evidence type="ECO:0000313" key="4">
    <source>
        <dbReference type="Proteomes" id="UP000255231"/>
    </source>
</evidence>
<keyword evidence="3" id="KW-1185">Reference proteome</keyword>